<dbReference type="Proteomes" id="UP000187506">
    <property type="component" value="Chromosome"/>
</dbReference>
<keyword evidence="4" id="KW-0808">Transferase</keyword>
<proteinExistence type="inferred from homology"/>
<name>A0AAC9LM85_9FLAO</name>
<protein>
    <recommendedName>
        <fullName evidence="2">serine O-acetyltransferase</fullName>
        <ecNumber evidence="2">2.3.1.30</ecNumber>
    </recommendedName>
</protein>
<evidence type="ECO:0000256" key="1">
    <source>
        <dbReference type="ARBA" id="ARBA00007274"/>
    </source>
</evidence>
<keyword evidence="8" id="KW-1185">Reference proteome</keyword>
<keyword evidence="5" id="KW-0012">Acyltransferase</keyword>
<dbReference type="InterPro" id="IPR045304">
    <property type="entry name" value="LbH_SAT"/>
</dbReference>
<dbReference type="NCBIfam" id="NF041874">
    <property type="entry name" value="EPS_EpsC"/>
    <property type="match status" value="1"/>
</dbReference>
<comment type="similarity">
    <text evidence="1">Belongs to the transferase hexapeptide repeat family.</text>
</comment>
<evidence type="ECO:0000256" key="4">
    <source>
        <dbReference type="ARBA" id="ARBA00022679"/>
    </source>
</evidence>
<accession>A0AAC9LM85</accession>
<dbReference type="Pfam" id="PF00132">
    <property type="entry name" value="Hexapep"/>
    <property type="match status" value="1"/>
</dbReference>
<dbReference type="GO" id="GO:0009001">
    <property type="term" value="F:serine O-acetyltransferase activity"/>
    <property type="evidence" value="ECO:0007669"/>
    <property type="project" value="UniProtKB-EC"/>
</dbReference>
<dbReference type="KEGG" id="lvn:BWR22_12515"/>
<dbReference type="PANTHER" id="PTHR42811">
    <property type="entry name" value="SERINE ACETYLTRANSFERASE"/>
    <property type="match status" value="1"/>
</dbReference>
<dbReference type="InterPro" id="IPR053376">
    <property type="entry name" value="Serine_acetyltransferase"/>
</dbReference>
<dbReference type="CDD" id="cd03354">
    <property type="entry name" value="LbH_SAT"/>
    <property type="match status" value="1"/>
</dbReference>
<evidence type="ECO:0000256" key="3">
    <source>
        <dbReference type="ARBA" id="ARBA00022605"/>
    </source>
</evidence>
<dbReference type="Gene3D" id="2.160.10.10">
    <property type="entry name" value="Hexapeptide repeat proteins"/>
    <property type="match status" value="1"/>
</dbReference>
<evidence type="ECO:0000256" key="2">
    <source>
        <dbReference type="ARBA" id="ARBA00013266"/>
    </source>
</evidence>
<dbReference type="GO" id="GO:0008652">
    <property type="term" value="P:amino acid biosynthetic process"/>
    <property type="evidence" value="ECO:0007669"/>
    <property type="project" value="UniProtKB-KW"/>
</dbReference>
<dbReference type="InterPro" id="IPR042122">
    <property type="entry name" value="Ser_AcTrfase_N_sf"/>
</dbReference>
<dbReference type="Gene3D" id="1.10.3130.10">
    <property type="entry name" value="serine acetyltransferase, domain 1"/>
    <property type="match status" value="1"/>
</dbReference>
<evidence type="ECO:0000313" key="8">
    <source>
        <dbReference type="Proteomes" id="UP000187506"/>
    </source>
</evidence>
<dbReference type="EMBL" id="CP019352">
    <property type="protein sequence ID" value="APY01095.1"/>
    <property type="molecule type" value="Genomic_DNA"/>
</dbReference>
<evidence type="ECO:0000313" key="7">
    <source>
        <dbReference type="EMBL" id="APY01095.1"/>
    </source>
</evidence>
<organism evidence="7 8">
    <name type="scientific">Lacinutrix venerupis</name>
    <dbReference type="NCBI Taxonomy" id="1486034"/>
    <lineage>
        <taxon>Bacteria</taxon>
        <taxon>Pseudomonadati</taxon>
        <taxon>Bacteroidota</taxon>
        <taxon>Flavobacteriia</taxon>
        <taxon>Flavobacteriales</taxon>
        <taxon>Flavobacteriaceae</taxon>
        <taxon>Lacinutrix</taxon>
    </lineage>
</organism>
<evidence type="ECO:0000256" key="5">
    <source>
        <dbReference type="ARBA" id="ARBA00023315"/>
    </source>
</evidence>
<keyword evidence="3" id="KW-0028">Amino-acid biosynthesis</keyword>
<dbReference type="EC" id="2.3.1.30" evidence="2"/>
<dbReference type="InterPro" id="IPR011004">
    <property type="entry name" value="Trimer_LpxA-like_sf"/>
</dbReference>
<gene>
    <name evidence="7" type="ORF">BWR22_12515</name>
</gene>
<dbReference type="SUPFAM" id="SSF51161">
    <property type="entry name" value="Trimeric LpxA-like enzymes"/>
    <property type="match status" value="1"/>
</dbReference>
<reference evidence="7 8" key="1">
    <citation type="submission" date="2017-01" db="EMBL/GenBank/DDBJ databases">
        <title>Complete genome of Lacinutrix venerupis DOK2-8 isolated from seawater in Dokdo.</title>
        <authorList>
            <person name="Chi W.-J."/>
            <person name="Kim J.H."/>
        </authorList>
    </citation>
    <scope>NUCLEOTIDE SEQUENCE [LARGE SCALE GENOMIC DNA]</scope>
    <source>
        <strain evidence="7 8">DOK2-8</strain>
    </source>
</reference>
<dbReference type="InterPro" id="IPR001451">
    <property type="entry name" value="Hexapep"/>
</dbReference>
<comment type="catalytic activity">
    <reaction evidence="6">
        <text>L-serine + acetyl-CoA = O-acetyl-L-serine + CoA</text>
        <dbReference type="Rhea" id="RHEA:24560"/>
        <dbReference type="ChEBI" id="CHEBI:33384"/>
        <dbReference type="ChEBI" id="CHEBI:57287"/>
        <dbReference type="ChEBI" id="CHEBI:57288"/>
        <dbReference type="ChEBI" id="CHEBI:58340"/>
        <dbReference type="EC" id="2.3.1.30"/>
    </reaction>
</comment>
<evidence type="ECO:0000256" key="6">
    <source>
        <dbReference type="ARBA" id="ARBA00049486"/>
    </source>
</evidence>
<dbReference type="RefSeq" id="WP_076733999.1">
    <property type="nucleotide sequence ID" value="NZ_CP019352.1"/>
</dbReference>
<sequence>MQETLQIPFRFKERVEDLAKELFYCALEEFEKQEALLNNIKESFFYVSKALQCGVCENKWEQFNTEIKALKSKLQLDAEAAYKNDPAAKSIKEVYLAYPGFYAITMYRISHILWKLDIPVLPRMISEYAHGVTGTDIHPGATIGDSFFIDHATGVVIGETAVIHENVIIYQGVTLGGIKVEKALKNTKRHPTIKNNVTIYANATILGGDVEIGENSIIGANVWITKSIPENSIVTYKSDIKITNNFNR</sequence>
<dbReference type="AlphaFoldDB" id="A0AAC9LM85"/>